<accession>A0A6C0AHF8</accession>
<protein>
    <submittedName>
        <fullName evidence="1">Uncharacterized protein</fullName>
    </submittedName>
</protein>
<evidence type="ECO:0000313" key="1">
    <source>
        <dbReference type="EMBL" id="QHS79247.1"/>
    </source>
</evidence>
<dbReference type="EMBL" id="MN740627">
    <property type="protein sequence ID" value="QHS79247.1"/>
    <property type="molecule type" value="Genomic_DNA"/>
</dbReference>
<organism evidence="1">
    <name type="scientific">viral metagenome</name>
    <dbReference type="NCBI Taxonomy" id="1070528"/>
    <lineage>
        <taxon>unclassified sequences</taxon>
        <taxon>metagenomes</taxon>
        <taxon>organismal metagenomes</taxon>
    </lineage>
</organism>
<dbReference type="AlphaFoldDB" id="A0A6C0AHF8"/>
<name>A0A6C0AHF8_9ZZZZ</name>
<proteinExistence type="predicted"/>
<reference evidence="1" key="1">
    <citation type="journal article" date="2020" name="Nature">
        <title>Giant virus diversity and host interactions through global metagenomics.</title>
        <authorList>
            <person name="Schulz F."/>
            <person name="Roux S."/>
            <person name="Paez-Espino D."/>
            <person name="Jungbluth S."/>
            <person name="Walsh D.A."/>
            <person name="Denef V.J."/>
            <person name="McMahon K.D."/>
            <person name="Konstantinidis K.T."/>
            <person name="Eloe-Fadrosh E.A."/>
            <person name="Kyrpides N.C."/>
            <person name="Woyke T."/>
        </authorList>
    </citation>
    <scope>NUCLEOTIDE SEQUENCE</scope>
    <source>
        <strain evidence="1">GVMAG-S-1035118-87</strain>
    </source>
</reference>
<sequence>MNLDMDIEHYTLAELETLYRLEPDYTVSHVLDGERQLYKKLISKIVLLSMQESLTTFLKQATERLLPPEKEIEKEKDKIHVFTVDSMYRPPASKIHDFVYTLPEPLRIRSLQMECIDIPLVWNEFHKAQFFWNDLSVHLPDGTYTPSELETLLYDLASIQITIRHRTMIHSSEPFTIDFGKRFKSAGWIMGFRREKYKSTYNVLTSKHELESEARFGYLTECMYVDVYDYHDACTNKTYEHLSKYIMGYFPAVNQQRIQQYHWTRIYPEPIKLERLRIQLFNKFGEPFLNQADFSIHFAIQMV</sequence>